<dbReference type="AlphaFoldDB" id="E3BHL8"/>
<comment type="caution">
    <text evidence="1">The sequence shown here is derived from an EMBL/GenBank/DDBJ whole genome shotgun (WGS) entry which is preliminary data.</text>
</comment>
<proteinExistence type="predicted"/>
<reference evidence="1 2" key="1">
    <citation type="journal article" date="2012" name="Int. J. Syst. Evol. Microbiol.">
        <title>Vibrio caribbeanicus sp. nov., isolated from the marine sponge Scleritoderma cyanea.</title>
        <authorList>
            <person name="Hoffmann M."/>
            <person name="Monday S.R."/>
            <person name="Allard M.W."/>
            <person name="Strain E.A."/>
            <person name="Whittaker P."/>
            <person name="Naum M."/>
            <person name="McCarthy P.J."/>
            <person name="Lopez J.V."/>
            <person name="Fischer M."/>
            <person name="Brown E.W."/>
        </authorList>
    </citation>
    <scope>NUCLEOTIDE SEQUENCE [LARGE SCALE GENOMIC DNA]</scope>
    <source>
        <strain evidence="1 2">ATCC BAA-2122</strain>
    </source>
</reference>
<keyword evidence="2" id="KW-1185">Reference proteome</keyword>
<organism evidence="1 2">
    <name type="scientific">Vibrio caribbeanicus ATCC BAA-2122</name>
    <dbReference type="NCBI Taxonomy" id="796620"/>
    <lineage>
        <taxon>Bacteria</taxon>
        <taxon>Pseudomonadati</taxon>
        <taxon>Pseudomonadota</taxon>
        <taxon>Gammaproteobacteria</taxon>
        <taxon>Vibrionales</taxon>
        <taxon>Vibrionaceae</taxon>
        <taxon>Vibrio</taxon>
    </lineage>
</organism>
<dbReference type="Proteomes" id="UP000002943">
    <property type="component" value="Unassembled WGS sequence"/>
</dbReference>
<protein>
    <submittedName>
        <fullName evidence="1">Uncharacterized protein</fullName>
    </submittedName>
</protein>
<gene>
    <name evidence="1" type="ORF">VIBC2010_17969</name>
</gene>
<evidence type="ECO:0000313" key="1">
    <source>
        <dbReference type="EMBL" id="EFP97307.1"/>
    </source>
</evidence>
<name>E3BHL8_9VIBR</name>
<accession>E3BHL8</accession>
<evidence type="ECO:0000313" key="2">
    <source>
        <dbReference type="Proteomes" id="UP000002943"/>
    </source>
</evidence>
<dbReference type="RefSeq" id="WP_009600494.1">
    <property type="nucleotide sequence ID" value="NZ_AEIU01000059.1"/>
</dbReference>
<dbReference type="EMBL" id="AEIU01000059">
    <property type="protein sequence ID" value="EFP97307.1"/>
    <property type="molecule type" value="Genomic_DNA"/>
</dbReference>
<sequence length="64" mass="6908">MDKPITSKCAHNDGSLRWDGESNTYGKAALSILLSAEATNKSVVFGLAGCYPGYPSFHWVSTQQ</sequence>